<comment type="caution">
    <text evidence="2">The sequence shown here is derived from an EMBL/GenBank/DDBJ whole genome shotgun (WGS) entry which is preliminary data.</text>
</comment>
<evidence type="ECO:0000313" key="3">
    <source>
        <dbReference type="Proteomes" id="UP001596524"/>
    </source>
</evidence>
<organism evidence="2 3">
    <name type="scientific">Nocardioides astragali</name>
    <dbReference type="NCBI Taxonomy" id="1776736"/>
    <lineage>
        <taxon>Bacteria</taxon>
        <taxon>Bacillati</taxon>
        <taxon>Actinomycetota</taxon>
        <taxon>Actinomycetes</taxon>
        <taxon>Propionibacteriales</taxon>
        <taxon>Nocardioidaceae</taxon>
        <taxon>Nocardioides</taxon>
    </lineage>
</organism>
<protein>
    <submittedName>
        <fullName evidence="2">PCC domain-containing protein</fullName>
    </submittedName>
</protein>
<dbReference type="Proteomes" id="UP001596524">
    <property type="component" value="Unassembled WGS sequence"/>
</dbReference>
<dbReference type="RefSeq" id="WP_255889391.1">
    <property type="nucleotide sequence ID" value="NZ_JAFMZM010000002.1"/>
</dbReference>
<name>A0ABW2N7K8_9ACTN</name>
<dbReference type="InterPro" id="IPR005175">
    <property type="entry name" value="PPC_dom"/>
</dbReference>
<sequence>MTVTEAYGLSPSAARLVHPGPVAETRVVSLETRLNGFDVALPAGTPLLEALEWLLDETGCVSANGQLVGGELARFSYYIPDVGPAGGPVANFSRPYAGSAPGWMVRGGITIGRRDGRVWCHSHSLFVDAEGSERAGHLIPDEVVLGDGVRAQVWGGPDVLNEVQLDPETQMPLFTPRRVAHAGTGKVRALVCRVRPNVDLVRTIEILTEQQGWAGAHVRGQVGSLIGGQLAQPGGTVLSAAGPATEVMFLEGTVRRVDGRMTATLDAHLVDRNATVFSGRVIPGENPVAMTYELVLTEATPEDPP</sequence>
<dbReference type="EMBL" id="JBHTCH010000030">
    <property type="protein sequence ID" value="MFC7363262.1"/>
    <property type="molecule type" value="Genomic_DNA"/>
</dbReference>
<dbReference type="PROSITE" id="PS51742">
    <property type="entry name" value="PPC"/>
    <property type="match status" value="1"/>
</dbReference>
<evidence type="ECO:0000313" key="2">
    <source>
        <dbReference type="EMBL" id="MFC7363262.1"/>
    </source>
</evidence>
<dbReference type="Gene3D" id="3.30.1330.80">
    <property type="entry name" value="Hypothetical protein, similar to alpha- acetolactate decarboxylase, domain 2"/>
    <property type="match status" value="2"/>
</dbReference>
<gene>
    <name evidence="2" type="ORF">ACFQO6_23525</name>
</gene>
<accession>A0ABW2N7K8</accession>
<evidence type="ECO:0000259" key="1">
    <source>
        <dbReference type="PROSITE" id="PS51742"/>
    </source>
</evidence>
<proteinExistence type="predicted"/>
<feature type="domain" description="PPC" evidence="1">
    <location>
        <begin position="183"/>
        <end position="305"/>
    </location>
</feature>
<reference evidence="3" key="1">
    <citation type="journal article" date="2019" name="Int. J. Syst. Evol. Microbiol.">
        <title>The Global Catalogue of Microorganisms (GCM) 10K type strain sequencing project: providing services to taxonomists for standard genome sequencing and annotation.</title>
        <authorList>
            <consortium name="The Broad Institute Genomics Platform"/>
            <consortium name="The Broad Institute Genome Sequencing Center for Infectious Disease"/>
            <person name="Wu L."/>
            <person name="Ma J."/>
        </authorList>
    </citation>
    <scope>NUCLEOTIDE SEQUENCE [LARGE SCALE GENOMIC DNA]</scope>
    <source>
        <strain evidence="3">FCH27</strain>
    </source>
</reference>
<dbReference type="Pfam" id="PF03479">
    <property type="entry name" value="PCC"/>
    <property type="match status" value="1"/>
</dbReference>
<keyword evidence="3" id="KW-1185">Reference proteome</keyword>
<dbReference type="SUPFAM" id="SSF117856">
    <property type="entry name" value="AF0104/ALDC/Ptd012-like"/>
    <property type="match status" value="2"/>
</dbReference>